<dbReference type="GO" id="GO:0022857">
    <property type="term" value="F:transmembrane transporter activity"/>
    <property type="evidence" value="ECO:0007669"/>
    <property type="project" value="InterPro"/>
</dbReference>
<dbReference type="InterPro" id="IPR003400">
    <property type="entry name" value="ExbD"/>
</dbReference>
<dbReference type="KEGG" id="kst:KSMBR1_2435"/>
<name>Q1PWC1_KUEST</name>
<dbReference type="EMBL" id="LT934425">
    <property type="protein sequence ID" value="SOH04922.1"/>
    <property type="molecule type" value="Genomic_DNA"/>
</dbReference>
<dbReference type="Proteomes" id="UP000501926">
    <property type="component" value="Chromosome"/>
</dbReference>
<dbReference type="RefSeq" id="WP_099325584.1">
    <property type="nucleotide sequence ID" value="NZ_CP049055.1"/>
</dbReference>
<keyword evidence="6 8" id="KW-0472">Membrane</keyword>
<evidence type="ECO:0000256" key="7">
    <source>
        <dbReference type="RuleBase" id="RU003879"/>
    </source>
</evidence>
<evidence type="ECO:0000256" key="1">
    <source>
        <dbReference type="ARBA" id="ARBA00004162"/>
    </source>
</evidence>
<sequence length="137" mass="15579">MRFREKTPSKSFINLTPLVDMLFIILLFFLVTSTFIDQPNIQLELPTTKHTPTSKVDEQVLNISRDGRLFFQNEPVERKVLIQVLKKAFSQQTEKTLVLRVDKNVPYGLVIDVMDAAKGAGLKKIVAPTIVDPEKQP</sequence>
<dbReference type="EMBL" id="CP049055">
    <property type="protein sequence ID" value="QII13999.1"/>
    <property type="molecule type" value="Genomic_DNA"/>
</dbReference>
<evidence type="ECO:0000313" key="12">
    <source>
        <dbReference type="Proteomes" id="UP000221734"/>
    </source>
</evidence>
<dbReference type="Proteomes" id="UP000221734">
    <property type="component" value="Chromosome Kuenenia_stuttgartiensis_MBR1"/>
</dbReference>
<keyword evidence="12" id="KW-1185">Reference proteome</keyword>
<evidence type="ECO:0000256" key="4">
    <source>
        <dbReference type="ARBA" id="ARBA00022692"/>
    </source>
</evidence>
<dbReference type="GO" id="GO:0005886">
    <property type="term" value="C:plasma membrane"/>
    <property type="evidence" value="ECO:0007669"/>
    <property type="project" value="UniProtKB-SubCell"/>
</dbReference>
<keyword evidence="3" id="KW-1003">Cell membrane</keyword>
<keyword evidence="4 7" id="KW-0812">Transmembrane</keyword>
<comment type="subcellular location">
    <subcellularLocation>
        <location evidence="1">Cell membrane</location>
        <topology evidence="1">Single-pass membrane protein</topology>
    </subcellularLocation>
    <subcellularLocation>
        <location evidence="7">Cell membrane</location>
        <topology evidence="7">Single-pass type II membrane protein</topology>
    </subcellularLocation>
</comment>
<dbReference type="GO" id="GO:0015031">
    <property type="term" value="P:protein transport"/>
    <property type="evidence" value="ECO:0007669"/>
    <property type="project" value="UniProtKB-KW"/>
</dbReference>
<keyword evidence="7" id="KW-0653">Protein transport</keyword>
<reference evidence="9" key="2">
    <citation type="submission" date="2006-01" db="EMBL/GenBank/DDBJ databases">
        <authorList>
            <person name="Genoscope"/>
        </authorList>
    </citation>
    <scope>NUCLEOTIDE SEQUENCE</scope>
</reference>
<evidence type="ECO:0000313" key="11">
    <source>
        <dbReference type="EMBL" id="SOH04922.1"/>
    </source>
</evidence>
<evidence type="ECO:0000256" key="6">
    <source>
        <dbReference type="ARBA" id="ARBA00023136"/>
    </source>
</evidence>
<evidence type="ECO:0000313" key="10">
    <source>
        <dbReference type="EMBL" id="QII13999.1"/>
    </source>
</evidence>
<feature type="transmembrane region" description="Helical" evidence="8">
    <location>
        <begin position="12"/>
        <end position="36"/>
    </location>
</feature>
<accession>Q1PWC1</accession>
<dbReference type="EMBL" id="CT573073">
    <property type="protein sequence ID" value="CAJ71521.1"/>
    <property type="molecule type" value="Genomic_DNA"/>
</dbReference>
<proteinExistence type="inferred from homology"/>
<evidence type="ECO:0000313" key="9">
    <source>
        <dbReference type="EMBL" id="CAJ71521.1"/>
    </source>
</evidence>
<evidence type="ECO:0000256" key="3">
    <source>
        <dbReference type="ARBA" id="ARBA00022475"/>
    </source>
</evidence>
<keyword evidence="5 8" id="KW-1133">Transmembrane helix</keyword>
<evidence type="ECO:0000256" key="5">
    <source>
        <dbReference type="ARBA" id="ARBA00022989"/>
    </source>
</evidence>
<reference evidence="9" key="1">
    <citation type="journal article" date="2006" name="Nature">
        <title>Deciphering the evolution and metabolism of an anammox bacterium from a community genome.</title>
        <authorList>
            <person name="Strous M."/>
            <person name="Pelletier E."/>
            <person name="Mangenot S."/>
            <person name="Rattei T."/>
            <person name="Lehner A."/>
            <person name="Taylor M.W."/>
            <person name="Horn M."/>
            <person name="Daims H."/>
            <person name="Bartol-Mavel D."/>
            <person name="Wincker P."/>
            <person name="Barbe V."/>
            <person name="Fonknechten N."/>
            <person name="Vallenet D."/>
            <person name="Segurens B."/>
            <person name="Schenowitz-Truong C."/>
            <person name="Medigue C."/>
            <person name="Collingro A."/>
            <person name="Snel B."/>
            <person name="Dutilh B.E."/>
            <person name="OpDenCamp H.J.M."/>
            <person name="vanDerDrift C."/>
            <person name="Cirpus I."/>
            <person name="vanDePas-Schoonen K.T."/>
            <person name="Harhangi H.R."/>
            <person name="vanNiftrik L."/>
            <person name="Schmid M."/>
            <person name="Keltjens J."/>
            <person name="vanDeVossenberg J."/>
            <person name="Kartal B."/>
            <person name="Meier H."/>
            <person name="Frishman D."/>
            <person name="Huynen M.A."/>
            <person name="Mewes H."/>
            <person name="Weissenbach J."/>
            <person name="Jetten M.S.M."/>
            <person name="Wagner M."/>
            <person name="LePaslier D."/>
        </authorList>
    </citation>
    <scope>NUCLEOTIDE SEQUENCE</scope>
</reference>
<evidence type="ECO:0000256" key="2">
    <source>
        <dbReference type="ARBA" id="ARBA00005811"/>
    </source>
</evidence>
<gene>
    <name evidence="9" type="primary">ExbD</name>
    <name evidence="11" type="synonym">exbD</name>
    <name evidence="10" type="ORF">KsCSTR_46200</name>
    <name evidence="11" type="ORF">KSMBR1_2435</name>
    <name evidence="9" type="ORF">kustc0776</name>
</gene>
<evidence type="ECO:0000313" key="13">
    <source>
        <dbReference type="Proteomes" id="UP000501926"/>
    </source>
</evidence>
<organism evidence="9">
    <name type="scientific">Kuenenia stuttgartiensis</name>
    <dbReference type="NCBI Taxonomy" id="174633"/>
    <lineage>
        <taxon>Bacteria</taxon>
        <taxon>Pseudomonadati</taxon>
        <taxon>Planctomycetota</taxon>
        <taxon>Candidatus Brocadiia</taxon>
        <taxon>Candidatus Brocadiales</taxon>
        <taxon>Candidatus Brocadiaceae</taxon>
        <taxon>Candidatus Kuenenia</taxon>
    </lineage>
</organism>
<dbReference type="PANTHER" id="PTHR30558">
    <property type="entry name" value="EXBD MEMBRANE COMPONENT OF PMF-DRIVEN MACROMOLECULE IMPORT SYSTEM"/>
    <property type="match status" value="1"/>
</dbReference>
<reference evidence="10 13" key="5">
    <citation type="submission" date="2020-02" db="EMBL/GenBank/DDBJ databases">
        <title>Newly sequenced genome of strain CSTR1 showed variability in Candidatus Kuenenia stuttgartiensis genomes.</title>
        <authorList>
            <person name="Ding C."/>
            <person name="Adrian L."/>
        </authorList>
    </citation>
    <scope>NUCLEOTIDE SEQUENCE [LARGE SCALE GENOMIC DNA]</scope>
    <source>
        <strain evidence="10 13">CSTR1</strain>
    </source>
</reference>
<reference evidence="12" key="3">
    <citation type="submission" date="2017-10" db="EMBL/GenBank/DDBJ databases">
        <authorList>
            <person name="Frank J."/>
        </authorList>
    </citation>
    <scope>NUCLEOTIDE SEQUENCE [LARGE SCALE GENOMIC DNA]</scope>
</reference>
<dbReference type="Pfam" id="PF02472">
    <property type="entry name" value="ExbD"/>
    <property type="match status" value="1"/>
</dbReference>
<evidence type="ECO:0000256" key="8">
    <source>
        <dbReference type="SAM" id="Phobius"/>
    </source>
</evidence>
<dbReference type="AlphaFoldDB" id="Q1PWC1"/>
<dbReference type="OrthoDB" id="9793581at2"/>
<keyword evidence="7" id="KW-0813">Transport</keyword>
<protein>
    <submittedName>
        <fullName evidence="10">Biopolymer transport protein ExbD/TolR</fullName>
    </submittedName>
    <submittedName>
        <fullName evidence="9">Similar to biopolymer transport ExbD protein</fullName>
    </submittedName>
</protein>
<reference evidence="11" key="4">
    <citation type="submission" date="2017-10" db="EMBL/GenBank/DDBJ databases">
        <authorList>
            <person name="Banno H."/>
            <person name="Chua N.-H."/>
        </authorList>
    </citation>
    <scope>NUCLEOTIDE SEQUENCE [LARGE SCALE GENOMIC DNA]</scope>
    <source>
        <strain evidence="11">Kuenenia_mbr1_ru-nijmegen</strain>
    </source>
</reference>
<comment type="similarity">
    <text evidence="2 7">Belongs to the ExbD/TolR family.</text>
</comment>
<dbReference type="Gene3D" id="3.30.420.270">
    <property type="match status" value="1"/>
</dbReference>